<reference evidence="3" key="1">
    <citation type="submission" date="2021-01" db="EMBL/GenBank/DDBJ databases">
        <authorList>
            <person name="Corre E."/>
            <person name="Pelletier E."/>
            <person name="Niang G."/>
            <person name="Scheremetjew M."/>
            <person name="Finn R."/>
            <person name="Kale V."/>
            <person name="Holt S."/>
            <person name="Cochrane G."/>
            <person name="Meng A."/>
            <person name="Brown T."/>
            <person name="Cohen L."/>
        </authorList>
    </citation>
    <scope>NUCLEOTIDE SEQUENCE</scope>
    <source>
        <strain evidence="3">CCMP2877</strain>
    </source>
</reference>
<name>A0A7S1UJU2_9STRA</name>
<feature type="compositionally biased region" description="Basic and acidic residues" evidence="1">
    <location>
        <begin position="387"/>
        <end position="401"/>
    </location>
</feature>
<evidence type="ECO:0000313" key="3">
    <source>
        <dbReference type="EMBL" id="CAD9270151.1"/>
    </source>
</evidence>
<feature type="region of interest" description="Disordered" evidence="1">
    <location>
        <begin position="91"/>
        <end position="156"/>
    </location>
</feature>
<sequence length="453" mass="50556">MSACCGGSKKKKKPENDDDEADDKSPPACYFDNDGIIRFFKKNETPEYVTEEEELGVVLLAEKDMCAEPEPYEYDEGGYPIVPVVSATQREAHMPRRSQSPMSGGLSPRSSPRRSPNRSPDRSPRRPAPRSPSPQHNEDHNYEVVRDDASVSSGGSWVSADTYSTMTTLMTHITDPVVEARRLRQSEMSVISETVQDPDPSVMTPLAIKSTSAESKEGDGLTLGGKSSAQETVKTKEEFAQELGDPWFIVEAAWVTSWLAYVHVEAGISPRPGPIYNMGLLHFDEDGKFVARKNLRADSGNHRGHFRAVKPAVWKAYVDFYPESGPFIFCRGDFTQTDNWYVDVGYFRRSEDALRQCSLAHKWIAMLKGKYVEEEEDEEDEDDEAKDEEKKENGKKEKGDKGGAAAAIDRSSLESVPEVEEPPSPTENGEAEEKKGEEDALLQVRPDVNNNYL</sequence>
<dbReference type="EMBL" id="HBGJ01045460">
    <property type="protein sequence ID" value="CAD9270151.1"/>
    <property type="molecule type" value="Transcribed_RNA"/>
</dbReference>
<dbReference type="PROSITE" id="PS51283">
    <property type="entry name" value="DUSP"/>
    <property type="match status" value="1"/>
</dbReference>
<dbReference type="GO" id="GO:0004843">
    <property type="term" value="F:cysteine-type deubiquitinase activity"/>
    <property type="evidence" value="ECO:0007669"/>
    <property type="project" value="InterPro"/>
</dbReference>
<organism evidence="3">
    <name type="scientific">Phaeomonas parva</name>
    <dbReference type="NCBI Taxonomy" id="124430"/>
    <lineage>
        <taxon>Eukaryota</taxon>
        <taxon>Sar</taxon>
        <taxon>Stramenopiles</taxon>
        <taxon>Ochrophyta</taxon>
        <taxon>Pinguiophyceae</taxon>
        <taxon>Pinguiochrysidales</taxon>
        <taxon>Pinguiochrysidaceae</taxon>
        <taxon>Phaeomonas</taxon>
    </lineage>
</organism>
<dbReference type="SUPFAM" id="SSF143791">
    <property type="entry name" value="DUSP-like"/>
    <property type="match status" value="1"/>
</dbReference>
<protein>
    <recommendedName>
        <fullName evidence="2">DUSP domain-containing protein</fullName>
    </recommendedName>
</protein>
<proteinExistence type="predicted"/>
<feature type="domain" description="DUSP" evidence="2">
    <location>
        <begin position="227"/>
        <end position="334"/>
    </location>
</feature>
<dbReference type="AlphaFoldDB" id="A0A7S1UJU2"/>
<feature type="region of interest" description="Disordered" evidence="1">
    <location>
        <begin position="1"/>
        <end position="28"/>
    </location>
</feature>
<feature type="compositionally biased region" description="Basic and acidic residues" evidence="1">
    <location>
        <begin position="136"/>
        <end position="149"/>
    </location>
</feature>
<accession>A0A7S1UJU2</accession>
<gene>
    <name evidence="3" type="ORF">PPAR1163_LOCUS28590</name>
</gene>
<feature type="region of interest" description="Disordered" evidence="1">
    <location>
        <begin position="373"/>
        <end position="453"/>
    </location>
</feature>
<feature type="compositionally biased region" description="Acidic residues" evidence="1">
    <location>
        <begin position="373"/>
        <end position="386"/>
    </location>
</feature>
<dbReference type="InterPro" id="IPR035927">
    <property type="entry name" value="DUSP-like_sf"/>
</dbReference>
<evidence type="ECO:0000259" key="2">
    <source>
        <dbReference type="PROSITE" id="PS51283"/>
    </source>
</evidence>
<dbReference type="Gene3D" id="3.30.2230.10">
    <property type="entry name" value="DUSP-like"/>
    <property type="match status" value="1"/>
</dbReference>
<dbReference type="InterPro" id="IPR006615">
    <property type="entry name" value="Pept_C19_DUSP"/>
</dbReference>
<evidence type="ECO:0000256" key="1">
    <source>
        <dbReference type="SAM" id="MobiDB-lite"/>
    </source>
</evidence>